<keyword evidence="1" id="KW-0812">Transmembrane</keyword>
<feature type="transmembrane region" description="Helical" evidence="1">
    <location>
        <begin position="356"/>
        <end position="377"/>
    </location>
</feature>
<feature type="transmembrane region" description="Helical" evidence="1">
    <location>
        <begin position="7"/>
        <end position="34"/>
    </location>
</feature>
<feature type="transmembrane region" description="Helical" evidence="1">
    <location>
        <begin position="132"/>
        <end position="150"/>
    </location>
</feature>
<evidence type="ECO:0000313" key="3">
    <source>
        <dbReference type="Proteomes" id="UP000649345"/>
    </source>
</evidence>
<dbReference type="RefSeq" id="WP_186872431.1">
    <property type="nucleotide sequence ID" value="NZ_JACOOR010000006.1"/>
</dbReference>
<evidence type="ECO:0000313" key="2">
    <source>
        <dbReference type="EMBL" id="MBC5660333.1"/>
    </source>
</evidence>
<feature type="transmembrane region" description="Helical" evidence="1">
    <location>
        <begin position="415"/>
        <end position="435"/>
    </location>
</feature>
<sequence>MEKRTGAALAASVLLAFICGFLVYRTMGFVYAIADDVIMRDIASGAFTGTPDGHLIFMQYGLGWLISRCYLLNSQVDWYGFFLAGALFLALAAVLYRGLAADWSKKAKLCYSVCALGLFLTALVFHAAQFEWTISAAALATAALYLYLSAGTEKALSVTEQILIWLLLVLTYGIRYDVFFMALPGFGIGFLWKTVKRQGGHLQFAWPQMLLPVLVFACVGGLFVTEKLAYSGTQWAEFQQFQTARSDVYDYYGVPSYEADPVFFEEEGLSDAEVRNLRHYALYLVDGMDTERMESLSAEAKLQSSRQTGMKARLKNGVILTAGQMRDLSYGTVSIPAVLVLAAALFLAARHRKERLLPILLFVAAEGFLWLALGFLGRLPERVAISMHLVTLGGGAGFCVELWQGLADESRKKKVFARSGAALGLVLMAAGLWQWKDSIQSNREKLSMDASFQQFKNECKADTESLYFIETYMAEPVGGAVVTAKGDFRLNRCLTLGDWYTTSPLDTERFEALDIQSVEQTLLENPHAYLVVRDVADPGFLESYFTGKYPDRELILAETRETGGRLYYLYQVAEK</sequence>
<feature type="transmembrane region" description="Helical" evidence="1">
    <location>
        <begin position="162"/>
        <end position="192"/>
    </location>
</feature>
<feature type="transmembrane region" description="Helical" evidence="1">
    <location>
        <begin position="383"/>
        <end position="403"/>
    </location>
</feature>
<proteinExistence type="predicted"/>
<organism evidence="2 3">
    <name type="scientific">Anaerosacchariphilus hominis</name>
    <dbReference type="NCBI Taxonomy" id="2763017"/>
    <lineage>
        <taxon>Bacteria</taxon>
        <taxon>Bacillati</taxon>
        <taxon>Bacillota</taxon>
        <taxon>Clostridia</taxon>
        <taxon>Lachnospirales</taxon>
        <taxon>Lachnospiraceae</taxon>
        <taxon>Anaerosacchariphilus</taxon>
    </lineage>
</organism>
<keyword evidence="3" id="KW-1185">Reference proteome</keyword>
<dbReference type="Proteomes" id="UP000649345">
    <property type="component" value="Unassembled WGS sequence"/>
</dbReference>
<reference evidence="2" key="1">
    <citation type="submission" date="2020-08" db="EMBL/GenBank/DDBJ databases">
        <title>Genome public.</title>
        <authorList>
            <person name="Liu C."/>
            <person name="Sun Q."/>
        </authorList>
    </citation>
    <scope>NUCLEOTIDE SEQUENCE</scope>
    <source>
        <strain evidence="2">NSJ-68</strain>
    </source>
</reference>
<feature type="transmembrane region" description="Helical" evidence="1">
    <location>
        <begin position="78"/>
        <end position="97"/>
    </location>
</feature>
<keyword evidence="1" id="KW-1133">Transmembrane helix</keyword>
<dbReference type="EMBL" id="JACOOR010000006">
    <property type="protein sequence ID" value="MBC5660333.1"/>
    <property type="molecule type" value="Genomic_DNA"/>
</dbReference>
<feature type="transmembrane region" description="Helical" evidence="1">
    <location>
        <begin position="328"/>
        <end position="349"/>
    </location>
</feature>
<dbReference type="AlphaFoldDB" id="A0A923LD26"/>
<accession>A0A923LD26</accession>
<evidence type="ECO:0000256" key="1">
    <source>
        <dbReference type="SAM" id="Phobius"/>
    </source>
</evidence>
<name>A0A923LD26_9FIRM</name>
<comment type="caution">
    <text evidence="2">The sequence shown here is derived from an EMBL/GenBank/DDBJ whole genome shotgun (WGS) entry which is preliminary data.</text>
</comment>
<gene>
    <name evidence="2" type="ORF">H8S44_11170</name>
</gene>
<feature type="transmembrane region" description="Helical" evidence="1">
    <location>
        <begin position="204"/>
        <end position="224"/>
    </location>
</feature>
<feature type="transmembrane region" description="Helical" evidence="1">
    <location>
        <begin position="109"/>
        <end position="125"/>
    </location>
</feature>
<keyword evidence="1" id="KW-0472">Membrane</keyword>
<protein>
    <submittedName>
        <fullName evidence="2">Uncharacterized protein</fullName>
    </submittedName>
</protein>